<keyword evidence="14" id="KW-1185">Reference proteome</keyword>
<evidence type="ECO:0000256" key="7">
    <source>
        <dbReference type="ARBA" id="ARBA00022975"/>
    </source>
</evidence>
<dbReference type="PROSITE" id="PS00912">
    <property type="entry name" value="DHODEHASE_2"/>
    <property type="match status" value="1"/>
</dbReference>
<sequence>MTGLFDSLALPLLHGMDAERAHNLTLFALSTFPLPPAPDDDPILAQNVFGLDFPNPVGMAAGFDKEAKVPDALLKLGFGFAEVGTLTPRPQAGNEKPRLFRLHEDRGVINRFGFNNAGHEKAREKLLRRASRGGVVGVNIGANKDSTDRAADYVAGVKNFADLASYFTVNISSPNTPGLRDLQQADALDDLLARVLAARDEAAEDLPRRPVLLKIAPDLTLADLDDVVRVARERGVDGMIVSNTTLARPDSLRDELSNETGGLSGAPLFALSTQMLAQTFLRVENQFPLIGVGGVDSPEAAWAKIKAGASLIQLYSALVYEGLGLVARIKQGLVEHLRSRALSGIGQAIGSGAKDWL</sequence>
<dbReference type="EMBL" id="NHSJ01000078">
    <property type="protein sequence ID" value="PPQ30442.1"/>
    <property type="molecule type" value="Genomic_DNA"/>
</dbReference>
<dbReference type="Pfam" id="PF01180">
    <property type="entry name" value="DHO_dh"/>
    <property type="match status" value="1"/>
</dbReference>
<evidence type="ECO:0000256" key="11">
    <source>
        <dbReference type="HAMAP-Rule" id="MF_00225"/>
    </source>
</evidence>
<evidence type="ECO:0000256" key="1">
    <source>
        <dbReference type="ARBA" id="ARBA00003125"/>
    </source>
</evidence>
<evidence type="ECO:0000256" key="4">
    <source>
        <dbReference type="ARBA" id="ARBA00005359"/>
    </source>
</evidence>
<feature type="binding site" evidence="11">
    <location>
        <position position="85"/>
    </location>
    <ligand>
        <name>FMN</name>
        <dbReference type="ChEBI" id="CHEBI:58210"/>
    </ligand>
</feature>
<evidence type="ECO:0000256" key="9">
    <source>
        <dbReference type="ARBA" id="ARBA00023136"/>
    </source>
</evidence>
<dbReference type="GO" id="GO:0106430">
    <property type="term" value="F:dihydroorotate dehydrogenase (quinone) activity"/>
    <property type="evidence" value="ECO:0007669"/>
    <property type="project" value="UniProtKB-EC"/>
</dbReference>
<protein>
    <recommendedName>
        <fullName evidence="11">Dihydroorotate dehydrogenase (quinone)</fullName>
        <ecNumber evidence="11">1.3.5.2</ecNumber>
    </recommendedName>
    <alternativeName>
        <fullName evidence="11">DHOdehase</fullName>
        <shortName evidence="11">DHOD</shortName>
        <shortName evidence="11">DHODase</shortName>
    </alternativeName>
    <alternativeName>
        <fullName evidence="11">Dihydroorotate oxidase</fullName>
    </alternativeName>
</protein>
<feature type="binding site" evidence="11">
    <location>
        <position position="175"/>
    </location>
    <ligand>
        <name>substrate</name>
    </ligand>
</feature>
<comment type="subcellular location">
    <subcellularLocation>
        <location evidence="11">Cell membrane</location>
        <topology evidence="11">Peripheral membrane protein</topology>
    </subcellularLocation>
    <subcellularLocation>
        <location evidence="2">Membrane</location>
    </subcellularLocation>
</comment>
<accession>A0A2S6N741</accession>
<reference evidence="13 14" key="1">
    <citation type="journal article" date="2018" name="Arch. Microbiol.">
        <title>New insights into the metabolic potential of the phototrophic purple bacterium Rhodopila globiformis DSM 161(T) from its draft genome sequence and evidence for a vanadium-dependent nitrogenase.</title>
        <authorList>
            <person name="Imhoff J.F."/>
            <person name="Rahn T."/>
            <person name="Kunzel S."/>
            <person name="Neulinger S.C."/>
        </authorList>
    </citation>
    <scope>NUCLEOTIDE SEQUENCE [LARGE SCALE GENOMIC DNA]</scope>
    <source>
        <strain evidence="13 14">DSM 16996</strain>
    </source>
</reference>
<dbReference type="GO" id="GO:0006207">
    <property type="term" value="P:'de novo' pyrimidine nucleobase biosynthetic process"/>
    <property type="evidence" value="ECO:0007669"/>
    <property type="project" value="UniProtKB-UniRule"/>
</dbReference>
<feature type="binding site" evidence="11">
    <location>
        <position position="170"/>
    </location>
    <ligand>
        <name>FMN</name>
        <dbReference type="ChEBI" id="CHEBI:58210"/>
    </ligand>
</feature>
<feature type="binding site" evidence="11">
    <location>
        <begin position="61"/>
        <end position="65"/>
    </location>
    <ligand>
        <name>FMN</name>
        <dbReference type="ChEBI" id="CHEBI:58210"/>
    </ligand>
</feature>
<evidence type="ECO:0000256" key="5">
    <source>
        <dbReference type="ARBA" id="ARBA00022630"/>
    </source>
</evidence>
<organism evidence="13 14">
    <name type="scientific">Rhodoblastus sphagnicola</name>
    <dbReference type="NCBI Taxonomy" id="333368"/>
    <lineage>
        <taxon>Bacteria</taxon>
        <taxon>Pseudomonadati</taxon>
        <taxon>Pseudomonadota</taxon>
        <taxon>Alphaproteobacteria</taxon>
        <taxon>Hyphomicrobiales</taxon>
        <taxon>Rhodoblastaceae</taxon>
        <taxon>Rhodoblastus</taxon>
    </lineage>
</organism>
<keyword evidence="11" id="KW-1003">Cell membrane</keyword>
<dbReference type="EC" id="1.3.5.2" evidence="11"/>
<dbReference type="PANTHER" id="PTHR48109">
    <property type="entry name" value="DIHYDROOROTATE DEHYDROGENASE (QUINONE), MITOCHONDRIAL-RELATED"/>
    <property type="match status" value="1"/>
</dbReference>
<dbReference type="GO" id="GO:0005737">
    <property type="term" value="C:cytoplasm"/>
    <property type="evidence" value="ECO:0007669"/>
    <property type="project" value="InterPro"/>
</dbReference>
<comment type="pathway">
    <text evidence="3 11">Pyrimidine metabolism; UMP biosynthesis via de novo pathway; orotate from (S)-dihydroorotate (quinone route): step 1/1.</text>
</comment>
<feature type="binding site" evidence="11">
    <location>
        <begin position="315"/>
        <end position="316"/>
    </location>
    <ligand>
        <name>FMN</name>
        <dbReference type="ChEBI" id="CHEBI:58210"/>
    </ligand>
</feature>
<dbReference type="NCBIfam" id="NF003645">
    <property type="entry name" value="PRK05286.1-2"/>
    <property type="match status" value="1"/>
</dbReference>
<dbReference type="NCBIfam" id="NF003652">
    <property type="entry name" value="PRK05286.2-5"/>
    <property type="match status" value="1"/>
</dbReference>
<keyword evidence="6 11" id="KW-0288">FMN</keyword>
<feature type="binding site" evidence="11">
    <location>
        <position position="214"/>
    </location>
    <ligand>
        <name>FMN</name>
        <dbReference type="ChEBI" id="CHEBI:58210"/>
    </ligand>
</feature>
<feature type="active site" description="Nucleophile" evidence="11">
    <location>
        <position position="173"/>
    </location>
</feature>
<feature type="binding site" evidence="11">
    <location>
        <position position="265"/>
    </location>
    <ligand>
        <name>FMN</name>
        <dbReference type="ChEBI" id="CHEBI:58210"/>
    </ligand>
</feature>
<dbReference type="Proteomes" id="UP000239089">
    <property type="component" value="Unassembled WGS sequence"/>
</dbReference>
<dbReference type="InterPro" id="IPR005719">
    <property type="entry name" value="Dihydroorotate_DH_2"/>
</dbReference>
<feature type="binding site" evidence="11">
    <location>
        <begin position="243"/>
        <end position="244"/>
    </location>
    <ligand>
        <name>substrate</name>
    </ligand>
</feature>
<feature type="binding site" evidence="11">
    <location>
        <position position="139"/>
    </location>
    <ligand>
        <name>FMN</name>
        <dbReference type="ChEBI" id="CHEBI:58210"/>
    </ligand>
</feature>
<feature type="binding site" evidence="11">
    <location>
        <position position="242"/>
    </location>
    <ligand>
        <name>FMN</name>
        <dbReference type="ChEBI" id="CHEBI:58210"/>
    </ligand>
</feature>
<gene>
    <name evidence="11" type="primary">pyrD</name>
    <name evidence="13" type="ORF">CCR94_12435</name>
</gene>
<proteinExistence type="inferred from homology"/>
<dbReference type="NCBIfam" id="TIGR01036">
    <property type="entry name" value="pyrD_sub2"/>
    <property type="match status" value="1"/>
</dbReference>
<keyword evidence="5 11" id="KW-0285">Flavoprotein</keyword>
<keyword evidence="7 11" id="KW-0665">Pyrimidine biosynthesis</keyword>
<name>A0A2S6N741_9HYPH</name>
<comment type="cofactor">
    <cofactor evidence="11">
        <name>FMN</name>
        <dbReference type="ChEBI" id="CHEBI:58210"/>
    </cofactor>
    <text evidence="11">Binds 1 FMN per subunit.</text>
</comment>
<dbReference type="PROSITE" id="PS00911">
    <property type="entry name" value="DHODEHASE_1"/>
    <property type="match status" value="1"/>
</dbReference>
<comment type="caution">
    <text evidence="13">The sequence shown here is derived from an EMBL/GenBank/DDBJ whole genome shotgun (WGS) entry which is preliminary data.</text>
</comment>
<evidence type="ECO:0000256" key="3">
    <source>
        <dbReference type="ARBA" id="ARBA00005161"/>
    </source>
</evidence>
<evidence type="ECO:0000256" key="2">
    <source>
        <dbReference type="ARBA" id="ARBA00004370"/>
    </source>
</evidence>
<feature type="binding site" evidence="11">
    <location>
        <position position="170"/>
    </location>
    <ligand>
        <name>substrate</name>
    </ligand>
</feature>
<evidence type="ECO:0000256" key="10">
    <source>
        <dbReference type="ARBA" id="ARBA00048639"/>
    </source>
</evidence>
<feature type="binding site" evidence="11">
    <location>
        <begin position="110"/>
        <end position="114"/>
    </location>
    <ligand>
        <name>substrate</name>
    </ligand>
</feature>
<comment type="subunit">
    <text evidence="11">Monomer.</text>
</comment>
<comment type="function">
    <text evidence="1 11">Catalyzes the conversion of dihydroorotate to orotate with quinone as electron acceptor.</text>
</comment>
<evidence type="ECO:0000313" key="14">
    <source>
        <dbReference type="Proteomes" id="UP000239089"/>
    </source>
</evidence>
<dbReference type="InterPro" id="IPR001295">
    <property type="entry name" value="Dihydroorotate_DH_CS"/>
</dbReference>
<evidence type="ECO:0000256" key="8">
    <source>
        <dbReference type="ARBA" id="ARBA00023002"/>
    </source>
</evidence>
<dbReference type="CDD" id="cd04738">
    <property type="entry name" value="DHOD_2_like"/>
    <property type="match status" value="1"/>
</dbReference>
<comment type="similarity">
    <text evidence="4 11">Belongs to the dihydroorotate dehydrogenase family. Type 2 subfamily.</text>
</comment>
<evidence type="ECO:0000259" key="12">
    <source>
        <dbReference type="Pfam" id="PF01180"/>
    </source>
</evidence>
<dbReference type="PANTHER" id="PTHR48109:SF4">
    <property type="entry name" value="DIHYDROOROTATE DEHYDROGENASE (QUINONE), MITOCHONDRIAL"/>
    <property type="match status" value="1"/>
</dbReference>
<dbReference type="RefSeq" id="WP_104508182.1">
    <property type="nucleotide sequence ID" value="NZ_JACIGC010000003.1"/>
</dbReference>
<dbReference type="HAMAP" id="MF_00225">
    <property type="entry name" value="DHO_dh_type2"/>
    <property type="match status" value="1"/>
</dbReference>
<dbReference type="OrthoDB" id="9802377at2"/>
<dbReference type="InterPro" id="IPR013785">
    <property type="entry name" value="Aldolase_TIM"/>
</dbReference>
<dbReference type="InterPro" id="IPR050074">
    <property type="entry name" value="DHO_dehydrogenase"/>
</dbReference>
<comment type="catalytic activity">
    <reaction evidence="10 11">
        <text>(S)-dihydroorotate + a quinone = orotate + a quinol</text>
        <dbReference type="Rhea" id="RHEA:30187"/>
        <dbReference type="ChEBI" id="CHEBI:24646"/>
        <dbReference type="ChEBI" id="CHEBI:30839"/>
        <dbReference type="ChEBI" id="CHEBI:30864"/>
        <dbReference type="ChEBI" id="CHEBI:132124"/>
        <dbReference type="EC" id="1.3.5.2"/>
    </reaction>
</comment>
<evidence type="ECO:0000313" key="13">
    <source>
        <dbReference type="EMBL" id="PPQ30442.1"/>
    </source>
</evidence>
<feature type="binding site" evidence="11">
    <location>
        <position position="65"/>
    </location>
    <ligand>
        <name>substrate</name>
    </ligand>
</feature>
<keyword evidence="8 11" id="KW-0560">Oxidoreductase</keyword>
<dbReference type="GO" id="GO:0044205">
    <property type="term" value="P:'de novo' UMP biosynthetic process"/>
    <property type="evidence" value="ECO:0007669"/>
    <property type="project" value="UniProtKB-UniRule"/>
</dbReference>
<dbReference type="UniPathway" id="UPA00070">
    <property type="reaction ID" value="UER00946"/>
</dbReference>
<dbReference type="GO" id="GO:0005886">
    <property type="term" value="C:plasma membrane"/>
    <property type="evidence" value="ECO:0007669"/>
    <property type="project" value="UniProtKB-SubCell"/>
</dbReference>
<dbReference type="AlphaFoldDB" id="A0A2S6N741"/>
<evidence type="ECO:0000256" key="6">
    <source>
        <dbReference type="ARBA" id="ARBA00022643"/>
    </source>
</evidence>
<feature type="binding site" evidence="11">
    <location>
        <position position="294"/>
    </location>
    <ligand>
        <name>FMN</name>
        <dbReference type="ChEBI" id="CHEBI:58210"/>
    </ligand>
</feature>
<dbReference type="InterPro" id="IPR005720">
    <property type="entry name" value="Dihydroorotate_DH_cat"/>
</dbReference>
<dbReference type="Gene3D" id="3.20.20.70">
    <property type="entry name" value="Aldolase class I"/>
    <property type="match status" value="1"/>
</dbReference>
<keyword evidence="9 11" id="KW-0472">Membrane</keyword>
<feature type="domain" description="Dihydroorotate dehydrogenase catalytic" evidence="12">
    <location>
        <begin position="44"/>
        <end position="337"/>
    </location>
</feature>
<dbReference type="SUPFAM" id="SSF51395">
    <property type="entry name" value="FMN-linked oxidoreductases"/>
    <property type="match status" value="1"/>
</dbReference>